<feature type="compositionally biased region" description="Polar residues" evidence="1">
    <location>
        <begin position="172"/>
        <end position="201"/>
    </location>
</feature>
<evidence type="ECO:0000313" key="2">
    <source>
        <dbReference type="EMBL" id="RPA75664.1"/>
    </source>
</evidence>
<accession>A0A3N4I1A2</accession>
<protein>
    <submittedName>
        <fullName evidence="2">Uncharacterized protein</fullName>
    </submittedName>
</protein>
<feature type="compositionally biased region" description="Pro residues" evidence="1">
    <location>
        <begin position="122"/>
        <end position="141"/>
    </location>
</feature>
<organism evidence="2 3">
    <name type="scientific">Ascobolus immersus RN42</name>
    <dbReference type="NCBI Taxonomy" id="1160509"/>
    <lineage>
        <taxon>Eukaryota</taxon>
        <taxon>Fungi</taxon>
        <taxon>Dikarya</taxon>
        <taxon>Ascomycota</taxon>
        <taxon>Pezizomycotina</taxon>
        <taxon>Pezizomycetes</taxon>
        <taxon>Pezizales</taxon>
        <taxon>Ascobolaceae</taxon>
        <taxon>Ascobolus</taxon>
    </lineage>
</organism>
<dbReference type="AlphaFoldDB" id="A0A3N4I1A2"/>
<dbReference type="Proteomes" id="UP000275078">
    <property type="component" value="Unassembled WGS sequence"/>
</dbReference>
<proteinExistence type="predicted"/>
<gene>
    <name evidence="2" type="ORF">BJ508DRAFT_331866</name>
</gene>
<feature type="region of interest" description="Disordered" evidence="1">
    <location>
        <begin position="105"/>
        <end position="213"/>
    </location>
</feature>
<dbReference type="EMBL" id="ML119759">
    <property type="protein sequence ID" value="RPA75664.1"/>
    <property type="molecule type" value="Genomic_DNA"/>
</dbReference>
<keyword evidence="3" id="KW-1185">Reference proteome</keyword>
<feature type="compositionally biased region" description="Low complexity" evidence="1">
    <location>
        <begin position="23"/>
        <end position="35"/>
    </location>
</feature>
<evidence type="ECO:0000313" key="3">
    <source>
        <dbReference type="Proteomes" id="UP000275078"/>
    </source>
</evidence>
<feature type="compositionally biased region" description="Low complexity" evidence="1">
    <location>
        <begin position="142"/>
        <end position="156"/>
    </location>
</feature>
<evidence type="ECO:0000256" key="1">
    <source>
        <dbReference type="SAM" id="MobiDB-lite"/>
    </source>
</evidence>
<name>A0A3N4I1A2_ASCIM</name>
<feature type="region of interest" description="Disordered" evidence="1">
    <location>
        <begin position="15"/>
        <end position="42"/>
    </location>
</feature>
<sequence length="213" mass="23072">MTDKNDDEARIAELEANFRHARTSTATSSNSPNSNSRKKASTTATRTFHLLFDRFSGVPFCSEAVGRLDWHQQYRGQDNAIRGDNRGYWHQPNDLPVAPTEQVPVPVSAQSQVTKTPTRSSPQPPPPPPPPLAPPLAPPTPSAQTPLQQPAPTLRPQVTHRQSARVGPQPRQPRSGNPFQLSSPVDSPVQGHNANRNTAGSNRLGVPPVSDSS</sequence>
<reference evidence="2 3" key="1">
    <citation type="journal article" date="2018" name="Nat. Ecol. Evol.">
        <title>Pezizomycetes genomes reveal the molecular basis of ectomycorrhizal truffle lifestyle.</title>
        <authorList>
            <person name="Murat C."/>
            <person name="Payen T."/>
            <person name="Noel B."/>
            <person name="Kuo A."/>
            <person name="Morin E."/>
            <person name="Chen J."/>
            <person name="Kohler A."/>
            <person name="Krizsan K."/>
            <person name="Balestrini R."/>
            <person name="Da Silva C."/>
            <person name="Montanini B."/>
            <person name="Hainaut M."/>
            <person name="Levati E."/>
            <person name="Barry K.W."/>
            <person name="Belfiori B."/>
            <person name="Cichocki N."/>
            <person name="Clum A."/>
            <person name="Dockter R.B."/>
            <person name="Fauchery L."/>
            <person name="Guy J."/>
            <person name="Iotti M."/>
            <person name="Le Tacon F."/>
            <person name="Lindquist E.A."/>
            <person name="Lipzen A."/>
            <person name="Malagnac F."/>
            <person name="Mello A."/>
            <person name="Molinier V."/>
            <person name="Miyauchi S."/>
            <person name="Poulain J."/>
            <person name="Riccioni C."/>
            <person name="Rubini A."/>
            <person name="Sitrit Y."/>
            <person name="Splivallo R."/>
            <person name="Traeger S."/>
            <person name="Wang M."/>
            <person name="Zifcakova L."/>
            <person name="Wipf D."/>
            <person name="Zambonelli A."/>
            <person name="Paolocci F."/>
            <person name="Nowrousian M."/>
            <person name="Ottonello S."/>
            <person name="Baldrian P."/>
            <person name="Spatafora J.W."/>
            <person name="Henrissat B."/>
            <person name="Nagy L.G."/>
            <person name="Aury J.M."/>
            <person name="Wincker P."/>
            <person name="Grigoriev I.V."/>
            <person name="Bonfante P."/>
            <person name="Martin F.M."/>
        </authorList>
    </citation>
    <scope>NUCLEOTIDE SEQUENCE [LARGE SCALE GENOMIC DNA]</scope>
    <source>
        <strain evidence="2 3">RN42</strain>
    </source>
</reference>
<feature type="compositionally biased region" description="Low complexity" evidence="1">
    <location>
        <begin position="105"/>
        <end position="121"/>
    </location>
</feature>